<gene>
    <name evidence="2" type="ORF">HZF05_01215</name>
</gene>
<feature type="transmembrane region" description="Helical" evidence="1">
    <location>
        <begin position="50"/>
        <end position="66"/>
    </location>
</feature>
<protein>
    <submittedName>
        <fullName evidence="2">Uncharacterized protein</fullName>
    </submittedName>
</protein>
<keyword evidence="1" id="KW-0812">Transmembrane</keyword>
<feature type="transmembrane region" description="Helical" evidence="1">
    <location>
        <begin position="28"/>
        <end position="43"/>
    </location>
</feature>
<keyword evidence="1" id="KW-0472">Membrane</keyword>
<accession>A0A838KZM1</accession>
<name>A0A838KZM1_9SPHN</name>
<keyword evidence="1" id="KW-1133">Transmembrane helix</keyword>
<evidence type="ECO:0000313" key="2">
    <source>
        <dbReference type="EMBL" id="MBA2932703.1"/>
    </source>
</evidence>
<dbReference type="AlphaFoldDB" id="A0A838KZM1"/>
<reference evidence="2 3" key="1">
    <citation type="submission" date="2020-07" db="EMBL/GenBank/DDBJ databases">
        <authorList>
            <person name="Sun Q."/>
        </authorList>
    </citation>
    <scope>NUCLEOTIDE SEQUENCE [LARGE SCALE GENOMIC DNA]</scope>
    <source>
        <strain evidence="2 3">CGMCC 1.13654</strain>
    </source>
</reference>
<comment type="caution">
    <text evidence="2">The sequence shown here is derived from an EMBL/GenBank/DDBJ whole genome shotgun (WGS) entry which is preliminary data.</text>
</comment>
<evidence type="ECO:0000313" key="3">
    <source>
        <dbReference type="Proteomes" id="UP000570166"/>
    </source>
</evidence>
<proteinExistence type="predicted"/>
<evidence type="ECO:0000256" key="1">
    <source>
        <dbReference type="SAM" id="Phobius"/>
    </source>
</evidence>
<keyword evidence="3" id="KW-1185">Reference proteome</keyword>
<dbReference type="EMBL" id="JACEIB010000001">
    <property type="protein sequence ID" value="MBA2932703.1"/>
    <property type="molecule type" value="Genomic_DNA"/>
</dbReference>
<sequence length="100" mass="10739">MASTILLIAAFGLPSLIALLGAPPWMGFLLGAAFYILLILLTYQRLRDAPFSSGWIVLMIFSFNVGPAWNGIQLGFLLNLVPVIVAGIAPAKPEIERLAT</sequence>
<dbReference type="Proteomes" id="UP000570166">
    <property type="component" value="Unassembled WGS sequence"/>
</dbReference>
<organism evidence="2 3">
    <name type="scientific">Sphingomonas chungangi</name>
    <dbReference type="NCBI Taxonomy" id="2683589"/>
    <lineage>
        <taxon>Bacteria</taxon>
        <taxon>Pseudomonadati</taxon>
        <taxon>Pseudomonadota</taxon>
        <taxon>Alphaproteobacteria</taxon>
        <taxon>Sphingomonadales</taxon>
        <taxon>Sphingomonadaceae</taxon>
        <taxon>Sphingomonas</taxon>
    </lineage>
</organism>